<keyword evidence="2" id="KW-1185">Reference proteome</keyword>
<organism evidence="1 2">
    <name type="scientific">Flavobacterium arsenatis</name>
    <dbReference type="NCBI Taxonomy" id="1484332"/>
    <lineage>
        <taxon>Bacteria</taxon>
        <taxon>Pseudomonadati</taxon>
        <taxon>Bacteroidota</taxon>
        <taxon>Flavobacteriia</taxon>
        <taxon>Flavobacteriales</taxon>
        <taxon>Flavobacteriaceae</taxon>
        <taxon>Flavobacterium</taxon>
    </lineage>
</organism>
<gene>
    <name evidence="1" type="ORF">J2X31_002053</name>
</gene>
<sequence length="79" mass="9312">MDIELNLQNTKLELIQWLSTLDDASILEKIMDLRKREAKDWWNSISELEKQSIEQGIKEADAGKLTPHSNARKLYEKWL</sequence>
<protein>
    <recommendedName>
        <fullName evidence="3">Addiction module protein</fullName>
    </recommendedName>
</protein>
<evidence type="ECO:0008006" key="3">
    <source>
        <dbReference type="Google" id="ProtNLM"/>
    </source>
</evidence>
<reference evidence="1 2" key="1">
    <citation type="submission" date="2023-07" db="EMBL/GenBank/DDBJ databases">
        <title>Sorghum-associated microbial communities from plants grown in Nebraska, USA.</title>
        <authorList>
            <person name="Schachtman D."/>
        </authorList>
    </citation>
    <scope>NUCLEOTIDE SEQUENCE [LARGE SCALE GENOMIC DNA]</scope>
    <source>
        <strain evidence="1 2">3773</strain>
    </source>
</reference>
<accession>A0ABU1TQ13</accession>
<dbReference type="RefSeq" id="WP_310026473.1">
    <property type="nucleotide sequence ID" value="NZ_JAVDVI010000008.1"/>
</dbReference>
<name>A0ABU1TQ13_9FLAO</name>
<comment type="caution">
    <text evidence="1">The sequence shown here is derived from an EMBL/GenBank/DDBJ whole genome shotgun (WGS) entry which is preliminary data.</text>
</comment>
<dbReference type="Proteomes" id="UP001255185">
    <property type="component" value="Unassembled WGS sequence"/>
</dbReference>
<evidence type="ECO:0000313" key="1">
    <source>
        <dbReference type="EMBL" id="MDR6968038.1"/>
    </source>
</evidence>
<evidence type="ECO:0000313" key="2">
    <source>
        <dbReference type="Proteomes" id="UP001255185"/>
    </source>
</evidence>
<proteinExistence type="predicted"/>
<dbReference type="EMBL" id="JAVDVI010000008">
    <property type="protein sequence ID" value="MDR6968038.1"/>
    <property type="molecule type" value="Genomic_DNA"/>
</dbReference>